<evidence type="ECO:0008006" key="4">
    <source>
        <dbReference type="Google" id="ProtNLM"/>
    </source>
</evidence>
<comment type="caution">
    <text evidence="2">The sequence shown here is derived from an EMBL/GenBank/DDBJ whole genome shotgun (WGS) entry which is preliminary data.</text>
</comment>
<evidence type="ECO:0000256" key="1">
    <source>
        <dbReference type="SAM" id="MobiDB-lite"/>
    </source>
</evidence>
<reference evidence="2 3" key="1">
    <citation type="journal article" date="2021" name="Elife">
        <title>Chloroplast acquisition without the gene transfer in kleptoplastic sea slugs, Plakobranchus ocellatus.</title>
        <authorList>
            <person name="Maeda T."/>
            <person name="Takahashi S."/>
            <person name="Yoshida T."/>
            <person name="Shimamura S."/>
            <person name="Takaki Y."/>
            <person name="Nagai Y."/>
            <person name="Toyoda A."/>
            <person name="Suzuki Y."/>
            <person name="Arimoto A."/>
            <person name="Ishii H."/>
            <person name="Satoh N."/>
            <person name="Nishiyama T."/>
            <person name="Hasebe M."/>
            <person name="Maruyama T."/>
            <person name="Minagawa J."/>
            <person name="Obokata J."/>
            <person name="Shigenobu S."/>
        </authorList>
    </citation>
    <scope>NUCLEOTIDE SEQUENCE [LARGE SCALE GENOMIC DNA]</scope>
</reference>
<dbReference type="Proteomes" id="UP000735302">
    <property type="component" value="Unassembled WGS sequence"/>
</dbReference>
<evidence type="ECO:0000313" key="2">
    <source>
        <dbReference type="EMBL" id="GFO34845.1"/>
    </source>
</evidence>
<dbReference type="AlphaFoldDB" id="A0AAV4CSF7"/>
<proteinExistence type="predicted"/>
<evidence type="ECO:0000313" key="3">
    <source>
        <dbReference type="Proteomes" id="UP000735302"/>
    </source>
</evidence>
<protein>
    <recommendedName>
        <fullName evidence="4">Secreted protein</fullName>
    </recommendedName>
</protein>
<dbReference type="EMBL" id="BLXT01006948">
    <property type="protein sequence ID" value="GFO34845.1"/>
    <property type="molecule type" value="Genomic_DNA"/>
</dbReference>
<organism evidence="2 3">
    <name type="scientific">Plakobranchus ocellatus</name>
    <dbReference type="NCBI Taxonomy" id="259542"/>
    <lineage>
        <taxon>Eukaryota</taxon>
        <taxon>Metazoa</taxon>
        <taxon>Spiralia</taxon>
        <taxon>Lophotrochozoa</taxon>
        <taxon>Mollusca</taxon>
        <taxon>Gastropoda</taxon>
        <taxon>Heterobranchia</taxon>
        <taxon>Euthyneura</taxon>
        <taxon>Panpulmonata</taxon>
        <taxon>Sacoglossa</taxon>
        <taxon>Placobranchoidea</taxon>
        <taxon>Plakobranchidae</taxon>
        <taxon>Plakobranchus</taxon>
    </lineage>
</organism>
<sequence>MHTHAHSASRSPFLSFRFYFALRLVHTPSALSTSKGQYTGQLATAPPLHLVTATSPLPRPLEPPASQSVTGANLGEPMFDSCPRAMGRQRLAPPAAQ</sequence>
<keyword evidence="3" id="KW-1185">Reference proteome</keyword>
<name>A0AAV4CSF7_9GAST</name>
<feature type="region of interest" description="Disordered" evidence="1">
    <location>
        <begin position="55"/>
        <end position="97"/>
    </location>
</feature>
<accession>A0AAV4CSF7</accession>
<gene>
    <name evidence="2" type="ORF">PoB_006135000</name>
</gene>